<dbReference type="STRING" id="42354.SAMN05216333_11018"/>
<gene>
    <name evidence="1" type="ORF">SAMN05216333_11018</name>
</gene>
<evidence type="ECO:0000313" key="2">
    <source>
        <dbReference type="Proteomes" id="UP000198814"/>
    </source>
</evidence>
<keyword evidence="2" id="KW-1185">Reference proteome</keyword>
<dbReference type="RefSeq" id="WP_090317936.1">
    <property type="nucleotide sequence ID" value="NZ_FNOE01000008.1"/>
</dbReference>
<dbReference type="EMBL" id="FODO01000010">
    <property type="protein sequence ID" value="SEO45248.1"/>
    <property type="molecule type" value="Genomic_DNA"/>
</dbReference>
<accession>A0A1H8PU43</accession>
<proteinExistence type="predicted"/>
<dbReference type="OrthoDB" id="5734488at2"/>
<evidence type="ECO:0008006" key="3">
    <source>
        <dbReference type="Google" id="ProtNLM"/>
    </source>
</evidence>
<organism evidence="1 2">
    <name type="scientific">Nitrosomonas oligotropha</name>
    <dbReference type="NCBI Taxonomy" id="42354"/>
    <lineage>
        <taxon>Bacteria</taxon>
        <taxon>Pseudomonadati</taxon>
        <taxon>Pseudomonadota</taxon>
        <taxon>Betaproteobacteria</taxon>
        <taxon>Nitrosomonadales</taxon>
        <taxon>Nitrosomonadaceae</taxon>
        <taxon>Nitrosomonas</taxon>
    </lineage>
</organism>
<protein>
    <recommendedName>
        <fullName evidence="3">DUF4440 domain-containing protein</fullName>
    </recommendedName>
</protein>
<dbReference type="AlphaFoldDB" id="A0A1H8PU43"/>
<sequence length="118" mass="13774">MTLNFETMSEQQILAIADPIMDNLMEASTQRDHARHVRDFTGRLKAIVTPDYLECVCQQYQTEKGYFTTRTPIAVLRRPDSVAIIWKQHFTKAPGEFVAEMVLVHRDGRYWVDHVMVF</sequence>
<name>A0A1H8PU43_9PROT</name>
<evidence type="ECO:0000313" key="1">
    <source>
        <dbReference type="EMBL" id="SEO45248.1"/>
    </source>
</evidence>
<dbReference type="Proteomes" id="UP000198814">
    <property type="component" value="Unassembled WGS sequence"/>
</dbReference>
<reference evidence="2" key="1">
    <citation type="submission" date="2016-10" db="EMBL/GenBank/DDBJ databases">
        <authorList>
            <person name="Varghese N."/>
            <person name="Submissions S."/>
        </authorList>
    </citation>
    <scope>NUCLEOTIDE SEQUENCE [LARGE SCALE GENOMIC DNA]</scope>
    <source>
        <strain evidence="2">Nm76</strain>
    </source>
</reference>